<dbReference type="EMBL" id="BOMQ01000088">
    <property type="protein sequence ID" value="GIE53691.1"/>
    <property type="molecule type" value="Genomic_DNA"/>
</dbReference>
<organism evidence="2 3">
    <name type="scientific">Actinoplanes nipponensis</name>
    <dbReference type="NCBI Taxonomy" id="135950"/>
    <lineage>
        <taxon>Bacteria</taxon>
        <taxon>Bacillati</taxon>
        <taxon>Actinomycetota</taxon>
        <taxon>Actinomycetes</taxon>
        <taxon>Micromonosporales</taxon>
        <taxon>Micromonosporaceae</taxon>
        <taxon>Actinoplanes</taxon>
    </lineage>
</organism>
<reference evidence="2" key="1">
    <citation type="submission" date="2021-01" db="EMBL/GenBank/DDBJ databases">
        <title>Whole genome shotgun sequence of Actinoplanes nipponensis NBRC 14063.</title>
        <authorList>
            <person name="Komaki H."/>
            <person name="Tamura T."/>
        </authorList>
    </citation>
    <scope>NUCLEOTIDE SEQUENCE</scope>
    <source>
        <strain evidence="2">NBRC 14063</strain>
    </source>
</reference>
<accession>A0A919MQI6</accession>
<keyword evidence="1" id="KW-1133">Transmembrane helix</keyword>
<dbReference type="AlphaFoldDB" id="A0A919MQI6"/>
<evidence type="ECO:0000256" key="1">
    <source>
        <dbReference type="SAM" id="Phobius"/>
    </source>
</evidence>
<keyword evidence="1" id="KW-0812">Transmembrane</keyword>
<proteinExistence type="predicted"/>
<keyword evidence="3" id="KW-1185">Reference proteome</keyword>
<protein>
    <submittedName>
        <fullName evidence="2">Uncharacterized protein</fullName>
    </submittedName>
</protein>
<dbReference type="RefSeq" id="WP_275410702.1">
    <property type="nucleotide sequence ID" value="NZ_BAAAYJ010000063.1"/>
</dbReference>
<name>A0A919MQI6_9ACTN</name>
<comment type="caution">
    <text evidence="2">The sequence shown here is derived from an EMBL/GenBank/DDBJ whole genome shotgun (WGS) entry which is preliminary data.</text>
</comment>
<evidence type="ECO:0000313" key="2">
    <source>
        <dbReference type="EMBL" id="GIE53691.1"/>
    </source>
</evidence>
<gene>
    <name evidence="2" type="ORF">Ani05nite_72250</name>
</gene>
<keyword evidence="1" id="KW-0472">Membrane</keyword>
<evidence type="ECO:0000313" key="3">
    <source>
        <dbReference type="Proteomes" id="UP000647172"/>
    </source>
</evidence>
<feature type="transmembrane region" description="Helical" evidence="1">
    <location>
        <begin position="6"/>
        <end position="26"/>
    </location>
</feature>
<sequence length="41" mass="4296">MTATEALLAGWTVFGFVIAAAAGLVISRPGRPRRRSGPPED</sequence>
<dbReference type="Proteomes" id="UP000647172">
    <property type="component" value="Unassembled WGS sequence"/>
</dbReference>